<protein>
    <submittedName>
        <fullName evidence="2">DUF58 domain-containing protein</fullName>
    </submittedName>
</protein>
<dbReference type="PANTHER" id="PTHR33608">
    <property type="entry name" value="BLL2464 PROTEIN"/>
    <property type="match status" value="1"/>
</dbReference>
<comment type="caution">
    <text evidence="2">The sequence shown here is derived from an EMBL/GenBank/DDBJ whole genome shotgun (WGS) entry which is preliminary data.</text>
</comment>
<name>A0ABV7FT81_9ALTE</name>
<sequence>MLAISDIQNYLTQLATNGVQLTIDELVRYQNTAAQFRLSPNQRSKNMLSGGERSTFKGRGMEFDEARIYQAGDDIRSIDWRVTARTGKPHTKIFREERERPVFVFVDQSDSMQFGTQLLYKSVQAAHLACLIAWAAVSRGDKLGAVLFNDEQDIECKPRAQSKAVLFMINQLIELEKLKQTPKAENSLKALDRLLHLAKPGSLVHLISDFRYFSEVHFERLGTLARHCELSATVIYDPFELSLPQSSNRQNLQVTDGKRAQSIVIGDKSASDAYATEQNKRLSRLKNAFAELKTDLRLVSAGLPIESQLTYSKQGFTAGALQ</sequence>
<evidence type="ECO:0000259" key="1">
    <source>
        <dbReference type="Pfam" id="PF01882"/>
    </source>
</evidence>
<evidence type="ECO:0000313" key="2">
    <source>
        <dbReference type="EMBL" id="MFC3123375.1"/>
    </source>
</evidence>
<dbReference type="RefSeq" id="WP_376921495.1">
    <property type="nucleotide sequence ID" value="NZ_JBHRSW010000050.1"/>
</dbReference>
<feature type="domain" description="DUF58" evidence="1">
    <location>
        <begin position="65"/>
        <end position="277"/>
    </location>
</feature>
<dbReference type="Proteomes" id="UP001595478">
    <property type="component" value="Unassembled WGS sequence"/>
</dbReference>
<gene>
    <name evidence="2" type="ORF">ACFOHL_17285</name>
</gene>
<proteinExistence type="predicted"/>
<accession>A0ABV7FT81</accession>
<keyword evidence="3" id="KW-1185">Reference proteome</keyword>
<evidence type="ECO:0000313" key="3">
    <source>
        <dbReference type="Proteomes" id="UP001595478"/>
    </source>
</evidence>
<dbReference type="PANTHER" id="PTHR33608:SF12">
    <property type="entry name" value="DUF58 DOMAIN-CONTAINING PROTEIN"/>
    <property type="match status" value="1"/>
</dbReference>
<dbReference type="EMBL" id="JBHRSW010000050">
    <property type="protein sequence ID" value="MFC3123375.1"/>
    <property type="molecule type" value="Genomic_DNA"/>
</dbReference>
<dbReference type="InterPro" id="IPR036465">
    <property type="entry name" value="vWFA_dom_sf"/>
</dbReference>
<organism evidence="2 3">
    <name type="scientific">Agaribacter flavus</name>
    <dbReference type="NCBI Taxonomy" id="1902781"/>
    <lineage>
        <taxon>Bacteria</taxon>
        <taxon>Pseudomonadati</taxon>
        <taxon>Pseudomonadota</taxon>
        <taxon>Gammaproteobacteria</taxon>
        <taxon>Alteromonadales</taxon>
        <taxon>Alteromonadaceae</taxon>
        <taxon>Agaribacter</taxon>
    </lineage>
</organism>
<dbReference type="Pfam" id="PF01882">
    <property type="entry name" value="DUF58"/>
    <property type="match status" value="1"/>
</dbReference>
<reference evidence="3" key="1">
    <citation type="journal article" date="2019" name="Int. J. Syst. Evol. Microbiol.">
        <title>The Global Catalogue of Microorganisms (GCM) 10K type strain sequencing project: providing services to taxonomists for standard genome sequencing and annotation.</title>
        <authorList>
            <consortium name="The Broad Institute Genomics Platform"/>
            <consortium name="The Broad Institute Genome Sequencing Center for Infectious Disease"/>
            <person name="Wu L."/>
            <person name="Ma J."/>
        </authorList>
    </citation>
    <scope>NUCLEOTIDE SEQUENCE [LARGE SCALE GENOMIC DNA]</scope>
    <source>
        <strain evidence="3">KCTC 52473</strain>
    </source>
</reference>
<dbReference type="InterPro" id="IPR002881">
    <property type="entry name" value="DUF58"/>
</dbReference>
<dbReference type="SUPFAM" id="SSF53300">
    <property type="entry name" value="vWA-like"/>
    <property type="match status" value="1"/>
</dbReference>